<feature type="transmembrane region" description="Helical" evidence="2">
    <location>
        <begin position="128"/>
        <end position="146"/>
    </location>
</feature>
<reference evidence="3 4" key="1">
    <citation type="submission" date="2020-06" db="EMBL/GenBank/DDBJ databases">
        <title>Genome mining for natural products.</title>
        <authorList>
            <person name="Zhang B."/>
            <person name="Shi J."/>
            <person name="Ge H."/>
        </authorList>
    </citation>
    <scope>NUCLEOTIDE SEQUENCE [LARGE SCALE GENOMIC DNA]</scope>
    <source>
        <strain evidence="3 4">NA02069</strain>
    </source>
</reference>
<sequence>MPGTSLPDDRYSRTEATRLLCAGVYQDATFRRRVLDELVGHMERPVAPALGVDVLPVLAHAVRVARRETRTALLMLAAWAGFVLSDFLMVWDSVSDRWGPDAEVGFGDVFTALYLGQENVSGGIPMPWSQLYALVTFAMWVAAAVGERGGDVKELGLPGTVARAADGLGRLAGLGSVLFLCFYWYLYLAGLVDGTAQTPYPALFPLVITLIGWQHQASHRKALCRWLSKWTFATATQPGLPHGLPYDDLVPSIHREQQAPVTLYDLEKPFIGMGACRKSWSFAMELRKLPEETRGQVPAQSSAANGAGAGLARRTTERLTASAALDMIEPQLIELRESAARTGRDRLRDLEIERFLYLPGGVGRDEEVEVGGVDDAAAFAATPRGRGQGGRPVYDPEQIAAQLDEAVDEGGEARRVFLRIRVGAWHEQLVVTVLVRVHTQGGMLVLEVEAYVLGPIRKEFRGVDALVERLPEKWPSAALRALRHAPAIGVTCAIGALGSVYREIASGWSDGDEVPDVPRVSLRAAAAQKDLSIFQETDAERYIKTIQERIAGGVRVALREHGYRTEEFEQHIYQVSGGGVFIKDMSGGAIATGSHGQASSRTSPAPGTGLPRQEGNLT</sequence>
<evidence type="ECO:0000313" key="4">
    <source>
        <dbReference type="Proteomes" id="UP000509418"/>
    </source>
</evidence>
<feature type="transmembrane region" description="Helical" evidence="2">
    <location>
        <begin position="72"/>
        <end position="91"/>
    </location>
</feature>
<evidence type="ECO:0000256" key="2">
    <source>
        <dbReference type="SAM" id="Phobius"/>
    </source>
</evidence>
<feature type="compositionally biased region" description="Low complexity" evidence="1">
    <location>
        <begin position="303"/>
        <end position="312"/>
    </location>
</feature>
<feature type="region of interest" description="Disordered" evidence="1">
    <location>
        <begin position="293"/>
        <end position="312"/>
    </location>
</feature>
<dbReference type="Proteomes" id="UP000509418">
    <property type="component" value="Chromosome"/>
</dbReference>
<proteinExistence type="predicted"/>
<accession>A0A7H8TKY3</accession>
<organism evidence="3 4">
    <name type="scientific">Streptomyces chartreusis</name>
    <dbReference type="NCBI Taxonomy" id="1969"/>
    <lineage>
        <taxon>Bacteria</taxon>
        <taxon>Bacillati</taxon>
        <taxon>Actinomycetota</taxon>
        <taxon>Actinomycetes</taxon>
        <taxon>Kitasatosporales</taxon>
        <taxon>Streptomycetaceae</taxon>
        <taxon>Streptomyces</taxon>
    </lineage>
</organism>
<keyword evidence="2" id="KW-0472">Membrane</keyword>
<evidence type="ECO:0000313" key="3">
    <source>
        <dbReference type="EMBL" id="QKZ24116.1"/>
    </source>
</evidence>
<evidence type="ECO:0000256" key="1">
    <source>
        <dbReference type="SAM" id="MobiDB-lite"/>
    </source>
</evidence>
<keyword evidence="2" id="KW-1133">Transmembrane helix</keyword>
<protein>
    <submittedName>
        <fullName evidence="3">Uncharacterized protein</fullName>
    </submittedName>
</protein>
<keyword evidence="2" id="KW-0812">Transmembrane</keyword>
<gene>
    <name evidence="3" type="ORF">HUT05_46325</name>
</gene>
<dbReference type="EMBL" id="CP056041">
    <property type="protein sequence ID" value="QKZ24116.1"/>
    <property type="molecule type" value="Genomic_DNA"/>
</dbReference>
<feature type="region of interest" description="Disordered" evidence="1">
    <location>
        <begin position="591"/>
        <end position="618"/>
    </location>
</feature>
<feature type="compositionally biased region" description="Polar residues" evidence="1">
    <location>
        <begin position="594"/>
        <end position="605"/>
    </location>
</feature>
<dbReference type="RefSeq" id="WP_176578688.1">
    <property type="nucleotide sequence ID" value="NZ_CBDRGH010000010.1"/>
</dbReference>
<feature type="transmembrane region" description="Helical" evidence="2">
    <location>
        <begin position="167"/>
        <end position="186"/>
    </location>
</feature>
<keyword evidence="4" id="KW-1185">Reference proteome</keyword>
<name>A0A7H8TKY3_STRCX</name>
<dbReference type="AlphaFoldDB" id="A0A7H8TKY3"/>